<evidence type="ECO:0008006" key="3">
    <source>
        <dbReference type="Google" id="ProtNLM"/>
    </source>
</evidence>
<sequence length="70" mass="7789">MATDAEMLAELEAARDRILRGDQATSVMVTPNAHRVEFAPPNLQRLDARIDDLKAKEEGRPHRGAIGFTF</sequence>
<dbReference type="Gene3D" id="3.30.1580.10">
    <property type="entry name" value="Head-to-tail joining protein W"/>
    <property type="match status" value="1"/>
</dbReference>
<dbReference type="InterPro" id="IPR036626">
    <property type="entry name" value="GpW_sf"/>
</dbReference>
<organism evidence="1 2">
    <name type="scientific">Bosea vestrisii</name>
    <dbReference type="NCBI Taxonomy" id="151416"/>
    <lineage>
        <taxon>Bacteria</taxon>
        <taxon>Pseudomonadati</taxon>
        <taxon>Pseudomonadota</taxon>
        <taxon>Alphaproteobacteria</taxon>
        <taxon>Hyphomicrobiales</taxon>
        <taxon>Boseaceae</taxon>
        <taxon>Bosea</taxon>
    </lineage>
</organism>
<evidence type="ECO:0000313" key="2">
    <source>
        <dbReference type="Proteomes" id="UP001596104"/>
    </source>
</evidence>
<name>A0ABW0H3N3_9HYPH</name>
<dbReference type="Proteomes" id="UP001596104">
    <property type="component" value="Unassembled WGS sequence"/>
</dbReference>
<dbReference type="SUPFAM" id="SSF64210">
    <property type="entry name" value="Head-to-tail joining protein W, gpW"/>
    <property type="match status" value="1"/>
</dbReference>
<evidence type="ECO:0000313" key="1">
    <source>
        <dbReference type="EMBL" id="MFC5391631.1"/>
    </source>
</evidence>
<reference evidence="2" key="1">
    <citation type="journal article" date="2019" name="Int. J. Syst. Evol. Microbiol.">
        <title>The Global Catalogue of Microorganisms (GCM) 10K type strain sequencing project: providing services to taxonomists for standard genome sequencing and annotation.</title>
        <authorList>
            <consortium name="The Broad Institute Genomics Platform"/>
            <consortium name="The Broad Institute Genome Sequencing Center for Infectious Disease"/>
            <person name="Wu L."/>
            <person name="Ma J."/>
        </authorList>
    </citation>
    <scope>NUCLEOTIDE SEQUENCE [LARGE SCALE GENOMIC DNA]</scope>
    <source>
        <strain evidence="2">CGMCC 1.16326</strain>
    </source>
</reference>
<proteinExistence type="predicted"/>
<accession>A0ABW0H3N3</accession>
<gene>
    <name evidence="1" type="ORF">ACFPPC_03130</name>
</gene>
<dbReference type="RefSeq" id="WP_377006435.1">
    <property type="nucleotide sequence ID" value="NZ_JBHSLV010000007.1"/>
</dbReference>
<comment type="caution">
    <text evidence="1">The sequence shown here is derived from an EMBL/GenBank/DDBJ whole genome shotgun (WGS) entry which is preliminary data.</text>
</comment>
<protein>
    <recommendedName>
        <fullName evidence="3">GpW protein</fullName>
    </recommendedName>
</protein>
<keyword evidence="2" id="KW-1185">Reference proteome</keyword>
<dbReference type="EMBL" id="JBHSLV010000007">
    <property type="protein sequence ID" value="MFC5391631.1"/>
    <property type="molecule type" value="Genomic_DNA"/>
</dbReference>